<protein>
    <submittedName>
        <fullName evidence="1">Uncharacterized protein</fullName>
    </submittedName>
</protein>
<sequence>MSIKSEHIKKQSRLNNSNTNNISNILDNLLSHKQKVNDQQGLYQSELFEVSQLQYFGGGQNKQSVIQQSLLQSIHNETMEIVKDQTQQCHFEDIYQNARKDFSLQKSLVNDKNEEDLDNLLYDLYQCTIKQLPKQL</sequence>
<gene>
    <name evidence="1" type="ORF">PSON_ATCC_30995.1.T3630003</name>
</gene>
<keyword evidence="2" id="KW-1185">Reference proteome</keyword>
<reference evidence="1" key="1">
    <citation type="submission" date="2021-01" db="EMBL/GenBank/DDBJ databases">
        <authorList>
            <consortium name="Genoscope - CEA"/>
            <person name="William W."/>
        </authorList>
    </citation>
    <scope>NUCLEOTIDE SEQUENCE</scope>
</reference>
<accession>A0A8S1RS21</accession>
<evidence type="ECO:0000313" key="1">
    <source>
        <dbReference type="EMBL" id="CAD8131038.1"/>
    </source>
</evidence>
<dbReference type="EMBL" id="CAJJDN010000363">
    <property type="protein sequence ID" value="CAD8131038.1"/>
    <property type="molecule type" value="Genomic_DNA"/>
</dbReference>
<dbReference type="Proteomes" id="UP000692954">
    <property type="component" value="Unassembled WGS sequence"/>
</dbReference>
<name>A0A8S1RS21_9CILI</name>
<organism evidence="1 2">
    <name type="scientific">Paramecium sonneborni</name>
    <dbReference type="NCBI Taxonomy" id="65129"/>
    <lineage>
        <taxon>Eukaryota</taxon>
        <taxon>Sar</taxon>
        <taxon>Alveolata</taxon>
        <taxon>Ciliophora</taxon>
        <taxon>Intramacronucleata</taxon>
        <taxon>Oligohymenophorea</taxon>
        <taxon>Peniculida</taxon>
        <taxon>Parameciidae</taxon>
        <taxon>Paramecium</taxon>
    </lineage>
</organism>
<proteinExistence type="predicted"/>
<evidence type="ECO:0000313" key="2">
    <source>
        <dbReference type="Proteomes" id="UP000692954"/>
    </source>
</evidence>
<comment type="caution">
    <text evidence="1">The sequence shown here is derived from an EMBL/GenBank/DDBJ whole genome shotgun (WGS) entry which is preliminary data.</text>
</comment>
<dbReference type="AlphaFoldDB" id="A0A8S1RS21"/>